<dbReference type="Pfam" id="PF18962">
    <property type="entry name" value="Por_Secre_tail"/>
    <property type="match status" value="1"/>
</dbReference>
<dbReference type="EMBL" id="VSSQ01000705">
    <property type="protein sequence ID" value="MPM00049.1"/>
    <property type="molecule type" value="Genomic_DNA"/>
</dbReference>
<gene>
    <name evidence="2" type="ORF">SDC9_46272</name>
</gene>
<reference evidence="2" key="1">
    <citation type="submission" date="2019-08" db="EMBL/GenBank/DDBJ databases">
        <authorList>
            <person name="Kucharzyk K."/>
            <person name="Murdoch R.W."/>
            <person name="Higgins S."/>
            <person name="Loffler F."/>
        </authorList>
    </citation>
    <scope>NUCLEOTIDE SEQUENCE</scope>
</reference>
<organism evidence="2">
    <name type="scientific">bioreactor metagenome</name>
    <dbReference type="NCBI Taxonomy" id="1076179"/>
    <lineage>
        <taxon>unclassified sequences</taxon>
        <taxon>metagenomes</taxon>
        <taxon>ecological metagenomes</taxon>
    </lineage>
</organism>
<evidence type="ECO:0000313" key="2">
    <source>
        <dbReference type="EMBL" id="MPM00049.1"/>
    </source>
</evidence>
<dbReference type="AlphaFoldDB" id="A0A644W8Z0"/>
<dbReference type="InterPro" id="IPR026444">
    <property type="entry name" value="Secre_tail"/>
</dbReference>
<sequence length="286" mass="32111">MKSFISVVSFVLISIVIQAQTVPTVGEIFDYNVGDVFHYRRAPFSVPPCVSKKTITSKTFSLDGDTVYYGIHDYTYSSYLDYNPTIHLVFHFSESDYELMYTNLDSMITNPVFSSDTSCFNDTTFLYSPGYWCNVEIVDFSSACGDFEPTYYTKKYGIGLGCTDAETYYSGEQAYGIFDYMIYYKKGSAECGTPDSIYEGIDDSMITGLNISVYPNPCTDEILIEQNYGNHLEVIISDAQSRTIASACSDDKQIRIDTKSIVPGIYFVRVADTANGKSYVSKIIKQ</sequence>
<feature type="domain" description="Secretion system C-terminal sorting" evidence="1">
    <location>
        <begin position="213"/>
        <end position="284"/>
    </location>
</feature>
<accession>A0A644W8Z0</accession>
<evidence type="ECO:0000259" key="1">
    <source>
        <dbReference type="Pfam" id="PF18962"/>
    </source>
</evidence>
<comment type="caution">
    <text evidence="2">The sequence shown here is derived from an EMBL/GenBank/DDBJ whole genome shotgun (WGS) entry which is preliminary data.</text>
</comment>
<dbReference type="NCBIfam" id="TIGR04183">
    <property type="entry name" value="Por_Secre_tail"/>
    <property type="match status" value="1"/>
</dbReference>
<proteinExistence type="predicted"/>
<protein>
    <recommendedName>
        <fullName evidence="1">Secretion system C-terminal sorting domain-containing protein</fullName>
    </recommendedName>
</protein>
<name>A0A644W8Z0_9ZZZZ</name>